<evidence type="ECO:0000313" key="1">
    <source>
        <dbReference type="EMBL" id="CDW48552.1"/>
    </source>
</evidence>
<dbReference type="AlphaFoldDB" id="A0A0K2VEC8"/>
<reference evidence="1" key="1">
    <citation type="submission" date="2014-05" db="EMBL/GenBank/DDBJ databases">
        <authorList>
            <person name="Chronopoulou M."/>
        </authorList>
    </citation>
    <scope>NUCLEOTIDE SEQUENCE</scope>
    <source>
        <tissue evidence="1">Whole organism</tissue>
    </source>
</reference>
<name>A0A0K2VEC8_LEPSM</name>
<dbReference type="EMBL" id="HACA01031191">
    <property type="protein sequence ID" value="CDW48552.1"/>
    <property type="molecule type" value="Transcribed_RNA"/>
</dbReference>
<proteinExistence type="predicted"/>
<accession>A0A0K2VEC8</accession>
<sequence>MGASGPLQGNTELKIPLSREIRRNLGLNNINDVLNCNEILTLK</sequence>
<organism evidence="1">
    <name type="scientific">Lepeophtheirus salmonis</name>
    <name type="common">Salmon louse</name>
    <name type="synonym">Caligus salmonis</name>
    <dbReference type="NCBI Taxonomy" id="72036"/>
    <lineage>
        <taxon>Eukaryota</taxon>
        <taxon>Metazoa</taxon>
        <taxon>Ecdysozoa</taxon>
        <taxon>Arthropoda</taxon>
        <taxon>Crustacea</taxon>
        <taxon>Multicrustacea</taxon>
        <taxon>Hexanauplia</taxon>
        <taxon>Copepoda</taxon>
        <taxon>Siphonostomatoida</taxon>
        <taxon>Caligidae</taxon>
        <taxon>Lepeophtheirus</taxon>
    </lineage>
</organism>
<protein>
    <submittedName>
        <fullName evidence="1">Uncharacterized protein</fullName>
    </submittedName>
</protein>